<reference evidence="1 2" key="1">
    <citation type="submission" date="2021-05" db="EMBL/GenBank/DDBJ databases">
        <title>Genome Assembly of Synthetic Allotetraploid Brassica napus Reveals Homoeologous Exchanges between Subgenomes.</title>
        <authorList>
            <person name="Davis J.T."/>
        </authorList>
    </citation>
    <scope>NUCLEOTIDE SEQUENCE [LARGE SCALE GENOMIC DNA]</scope>
    <source>
        <strain evidence="2">cv. Da-Ae</strain>
        <tissue evidence="1">Seedling</tissue>
    </source>
</reference>
<evidence type="ECO:0000313" key="2">
    <source>
        <dbReference type="Proteomes" id="UP000824890"/>
    </source>
</evidence>
<gene>
    <name evidence="1" type="ORF">HID58_048351</name>
</gene>
<accession>A0ABQ8B266</accession>
<proteinExistence type="predicted"/>
<comment type="caution">
    <text evidence="1">The sequence shown here is derived from an EMBL/GenBank/DDBJ whole genome shotgun (WGS) entry which is preliminary data.</text>
</comment>
<evidence type="ECO:0000313" key="1">
    <source>
        <dbReference type="EMBL" id="KAH0898783.1"/>
    </source>
</evidence>
<organism evidence="1 2">
    <name type="scientific">Brassica napus</name>
    <name type="common">Rape</name>
    <dbReference type="NCBI Taxonomy" id="3708"/>
    <lineage>
        <taxon>Eukaryota</taxon>
        <taxon>Viridiplantae</taxon>
        <taxon>Streptophyta</taxon>
        <taxon>Embryophyta</taxon>
        <taxon>Tracheophyta</taxon>
        <taxon>Spermatophyta</taxon>
        <taxon>Magnoliopsida</taxon>
        <taxon>eudicotyledons</taxon>
        <taxon>Gunneridae</taxon>
        <taxon>Pentapetalae</taxon>
        <taxon>rosids</taxon>
        <taxon>malvids</taxon>
        <taxon>Brassicales</taxon>
        <taxon>Brassicaceae</taxon>
        <taxon>Brassiceae</taxon>
        <taxon>Brassica</taxon>
    </lineage>
</organism>
<sequence length="396" mass="44140">MSWRSWPEPGFVGYKPLDEDGLLGVKPCLGGCRIGELWEVICIGILPLFLGSREIPSCPSRQDKSLGLEAEGRDPDLGDFVSLTVEFWSRTSARSLGHQTPLSIVLGCTCGRSKSIHSLIGDISPGEWAIILDSIQTCGLDRIVYSSIDLQTCFNGHVFGLNEDSHVDKWIIRKNHHVGPSKCSKGGHHCHTGMRRCPYGGDWSELAESLMEIPGTQDFSLHFWRLYGSMNRVEECMRQDPRILRGRILARLRIKGMRRPGGRNRGSSCLIRLALLAPLELVKAVMDFHSGLHAGGTFSMFVLVLGDNLVDSWYRSKILGHVVCDGLVSCFPGGSWACFPESEDLEIHPSETHGSWVQFFINRRLYGLSSRNLETGWTFVLEPGGWMDSRPGTQRL</sequence>
<keyword evidence="2" id="KW-1185">Reference proteome</keyword>
<dbReference type="Proteomes" id="UP000824890">
    <property type="component" value="Unassembled WGS sequence"/>
</dbReference>
<protein>
    <submittedName>
        <fullName evidence="1">Uncharacterized protein</fullName>
    </submittedName>
</protein>
<dbReference type="EMBL" id="JAGKQM010000012">
    <property type="protein sequence ID" value="KAH0898783.1"/>
    <property type="molecule type" value="Genomic_DNA"/>
</dbReference>
<name>A0ABQ8B266_BRANA</name>